<evidence type="ECO:0000313" key="3">
    <source>
        <dbReference type="EMBL" id="AJQ48667.1"/>
    </source>
</evidence>
<keyword evidence="1" id="KW-1133">Transmembrane helix</keyword>
<evidence type="ECO:0000259" key="2">
    <source>
        <dbReference type="Pfam" id="PF20178"/>
    </source>
</evidence>
<dbReference type="Pfam" id="PF20178">
    <property type="entry name" value="ToxA_N"/>
    <property type="match status" value="1"/>
</dbReference>
<dbReference type="SUPFAM" id="SSF56399">
    <property type="entry name" value="ADP-ribosylation"/>
    <property type="match status" value="1"/>
</dbReference>
<reference evidence="3 4" key="1">
    <citation type="submission" date="2015-02" db="EMBL/GenBank/DDBJ databases">
        <title>Complete Genome Sequencing of Pseudomonas putida S13.1.2.</title>
        <authorList>
            <person name="Chong T.M."/>
            <person name="Chan K.G."/>
            <person name="Dessaux Y."/>
        </authorList>
    </citation>
    <scope>NUCLEOTIDE SEQUENCE [LARGE SCALE GENOMIC DNA]</scope>
    <source>
        <strain evidence="3 4">S13.1.2</strain>
    </source>
</reference>
<keyword evidence="1" id="KW-0472">Membrane</keyword>
<dbReference type="InterPro" id="IPR046673">
    <property type="entry name" value="ToxA_N"/>
</dbReference>
<proteinExistence type="predicted"/>
<accession>A0AAU8RZT5</accession>
<evidence type="ECO:0000256" key="1">
    <source>
        <dbReference type="SAM" id="Phobius"/>
    </source>
</evidence>
<feature type="domain" description="Dermonecrotic toxin N-terminal" evidence="2">
    <location>
        <begin position="29"/>
        <end position="287"/>
    </location>
</feature>
<sequence length="848" mass="94418">MSKIEEQTRRSLEIADTVIPLLRLVDEVLRDYPDAYLLASRHAEQIVYKHTGHHMDPRFVWWHQFNTESSSSRSFTGWQHSGPPQKSLVFTELVIERFDVYFQDAADELDLRGGFYWQGPHAAFYDERNEIRMLGSVVQQDLWSLDFATLYREEVERFWTGHGTHFRVLAKANLLGEGARALSGERISQSDWRQLRAMVDNTLADDELPTLEKLRQDNNEQALSVRRYVFSEGDRGCLFSLHAQGGRVLAYLPWHAEALMAFDSELAMASWLAAQLQTPQALDSFVAGVHSNPHDRVGRQLTKIHLKGIADSRSDEAALIALKLFARPLNGNFFTYITDQASAEMRRNAQLMRDNASLRKAMLSGYLSAFIGVFGGFVPLGWPISLMLLGAGVAKVALDIDEALLAADAQSRKRALRSAVIDSLFASLNLLDVTARSSLVSVAKPAPPHETGIALEHWQASASATLSVEGQETNALLGGELGLSGRLRGIRMTDDGKCWVTLNGLPYRVRYSHELATWLVVPVDNPYAFGPLNPIRLNTAGEWELLAPPRLLGGSPPAVEGIPSTSSPFWDTYTAIDDALSTRLAEEALERQTALLEKWPVAELPAGQAPDLDERGLDCVKGGGRPHYSYRYGHEYFNALVEWYTSNESTVNDVFRAGRYQYGDEDSYINDLADSLGLLPKSNEVTLYRGGHRSRGTGGEHYRNGQLRVGDVLVNSDLTSFTENPYKVTEFACLPFAQAPGGLPGLFDDSSVVFELAAGRYRGATPISAFSIYWKEGESLMLPGNYFRIEGLEQVYGEHYRFIKVTLGQTGKPASGPVYDLRTGLPFDEAAYRAQFRTPTLAQRFFPA</sequence>
<dbReference type="Gene3D" id="3.90.176.10">
    <property type="entry name" value="Toxin ADP-ribosyltransferase, Chain A, domain 1"/>
    <property type="match status" value="1"/>
</dbReference>
<dbReference type="PROSITE" id="PS51996">
    <property type="entry name" value="TR_MART"/>
    <property type="match status" value="1"/>
</dbReference>
<gene>
    <name evidence="3" type="ORF">N805_16280</name>
</gene>
<keyword evidence="1" id="KW-0812">Transmembrane</keyword>
<name>A0AAU8RZT5_PSEPU</name>
<dbReference type="EMBL" id="CP010979">
    <property type="protein sequence ID" value="AJQ48667.1"/>
    <property type="molecule type" value="Genomic_DNA"/>
</dbReference>
<feature type="transmembrane region" description="Helical" evidence="1">
    <location>
        <begin position="361"/>
        <end position="382"/>
    </location>
</feature>
<organism evidence="3 4">
    <name type="scientific">Pseudomonas putida S13.1.2</name>
    <dbReference type="NCBI Taxonomy" id="1384061"/>
    <lineage>
        <taxon>Bacteria</taxon>
        <taxon>Pseudomonadati</taxon>
        <taxon>Pseudomonadota</taxon>
        <taxon>Gammaproteobacteria</taxon>
        <taxon>Pseudomonadales</taxon>
        <taxon>Pseudomonadaceae</taxon>
        <taxon>Pseudomonas</taxon>
    </lineage>
</organism>
<dbReference type="AlphaFoldDB" id="A0AAU8RZT5"/>
<protein>
    <recommendedName>
        <fullName evidence="2">Dermonecrotic toxin N-terminal domain-containing protein</fullName>
    </recommendedName>
</protein>
<dbReference type="Proteomes" id="UP000033260">
    <property type="component" value="Chromosome"/>
</dbReference>
<dbReference type="RefSeq" id="WP_019473061.1">
    <property type="nucleotide sequence ID" value="NZ_CP010979.1"/>
</dbReference>
<evidence type="ECO:0000313" key="4">
    <source>
        <dbReference type="Proteomes" id="UP000033260"/>
    </source>
</evidence>